<keyword evidence="3" id="KW-1185">Reference proteome</keyword>
<gene>
    <name evidence="2" type="ORF">SAMN05216605_102227</name>
</gene>
<name>A0A1G7UN62_9PSED</name>
<dbReference type="EMBL" id="FNCO01000002">
    <property type="protein sequence ID" value="SDG49045.1"/>
    <property type="molecule type" value="Genomic_DNA"/>
</dbReference>
<sequence>MKTVRVDLWSDFVCPWCWIAKRRLEKAIERLSGEVQVTVTNHAYRLARGMEPMDFASALKMKFGNERQAQQMMDAVATHGAMEGLTYNFGTMRFGDTRAAHSLVKSAGTEAERNKMIEALSLASITNGQDIFDHEVLRGIAAQVGMSVEQIAGIDFNRVHEIEQDEGRANSVANGVPLFVLNDKAYVSGAQPVEAFVSALRQTAIEAPASLNAEDGASCGIDGCRI</sequence>
<evidence type="ECO:0000313" key="2">
    <source>
        <dbReference type="EMBL" id="SDG49045.1"/>
    </source>
</evidence>
<evidence type="ECO:0000259" key="1">
    <source>
        <dbReference type="Pfam" id="PF01323"/>
    </source>
</evidence>
<dbReference type="GO" id="GO:0016853">
    <property type="term" value="F:isomerase activity"/>
    <property type="evidence" value="ECO:0007669"/>
    <property type="project" value="UniProtKB-KW"/>
</dbReference>
<protein>
    <submittedName>
        <fullName evidence="2">Predicted dithiol-disulfide isomerase, DsbA family</fullName>
    </submittedName>
</protein>
<organism evidence="2 3">
    <name type="scientific">Pseudomonas abietaniphila</name>
    <dbReference type="NCBI Taxonomy" id="89065"/>
    <lineage>
        <taxon>Bacteria</taxon>
        <taxon>Pseudomonadati</taxon>
        <taxon>Pseudomonadota</taxon>
        <taxon>Gammaproteobacteria</taxon>
        <taxon>Pseudomonadales</taxon>
        <taxon>Pseudomonadaceae</taxon>
        <taxon>Pseudomonas</taxon>
    </lineage>
</organism>
<dbReference type="PANTHER" id="PTHR13887:SF41">
    <property type="entry name" value="THIOREDOXIN SUPERFAMILY PROTEIN"/>
    <property type="match status" value="1"/>
</dbReference>
<dbReference type="STRING" id="89065.SAMN05216605_102227"/>
<dbReference type="Pfam" id="PF01323">
    <property type="entry name" value="DSBA"/>
    <property type="match status" value="1"/>
</dbReference>
<dbReference type="AlphaFoldDB" id="A0A1G7UN62"/>
<dbReference type="Gene3D" id="3.40.30.10">
    <property type="entry name" value="Glutaredoxin"/>
    <property type="match status" value="1"/>
</dbReference>
<dbReference type="SUPFAM" id="SSF52833">
    <property type="entry name" value="Thioredoxin-like"/>
    <property type="match status" value="1"/>
</dbReference>
<dbReference type="InterPro" id="IPR001853">
    <property type="entry name" value="DSBA-like_thioredoxin_dom"/>
</dbReference>
<evidence type="ECO:0000313" key="3">
    <source>
        <dbReference type="Proteomes" id="UP000182894"/>
    </source>
</evidence>
<dbReference type="InterPro" id="IPR036249">
    <property type="entry name" value="Thioredoxin-like_sf"/>
</dbReference>
<dbReference type="CDD" id="cd03024">
    <property type="entry name" value="DsbA_FrnE"/>
    <property type="match status" value="1"/>
</dbReference>
<keyword evidence="2" id="KW-0413">Isomerase</keyword>
<dbReference type="GO" id="GO:0016491">
    <property type="term" value="F:oxidoreductase activity"/>
    <property type="evidence" value="ECO:0007669"/>
    <property type="project" value="InterPro"/>
</dbReference>
<dbReference type="OrthoDB" id="9799122at2"/>
<dbReference type="Proteomes" id="UP000182894">
    <property type="component" value="Unassembled WGS sequence"/>
</dbReference>
<dbReference type="PANTHER" id="PTHR13887">
    <property type="entry name" value="GLUTATHIONE S-TRANSFERASE KAPPA"/>
    <property type="match status" value="1"/>
</dbReference>
<proteinExistence type="predicted"/>
<feature type="domain" description="DSBA-like thioredoxin" evidence="1">
    <location>
        <begin position="6"/>
        <end position="200"/>
    </location>
</feature>
<reference evidence="3" key="1">
    <citation type="submission" date="2016-10" db="EMBL/GenBank/DDBJ databases">
        <authorList>
            <person name="Varghese N."/>
            <person name="Submissions S."/>
        </authorList>
    </citation>
    <scope>NUCLEOTIDE SEQUENCE [LARGE SCALE GENOMIC DNA]</scope>
    <source>
        <strain evidence="3">ATCC 700689</strain>
    </source>
</reference>
<accession>A0A1G7UN62</accession>
<dbReference type="RefSeq" id="WP_074750576.1">
    <property type="nucleotide sequence ID" value="NZ_FNCO01000002.1"/>
</dbReference>